<dbReference type="PANTHER" id="PTHR13696">
    <property type="entry name" value="P-LOOP CONTAINING NUCLEOSIDE TRIPHOSPHATE HYDROLASE"/>
    <property type="match status" value="1"/>
</dbReference>
<dbReference type="PANTHER" id="PTHR13696:SF52">
    <property type="entry name" value="PARA FAMILY PROTEIN CT_582"/>
    <property type="match status" value="1"/>
</dbReference>
<gene>
    <name evidence="6" type="ORF">EFBL_0751</name>
</gene>
<evidence type="ECO:0000256" key="3">
    <source>
        <dbReference type="ARBA" id="ARBA00062323"/>
    </source>
</evidence>
<feature type="domain" description="AAA" evidence="5">
    <location>
        <begin position="3"/>
        <end position="178"/>
    </location>
</feature>
<evidence type="ECO:0000313" key="7">
    <source>
        <dbReference type="Proteomes" id="UP000217785"/>
    </source>
</evidence>
<dbReference type="PIRSF" id="PIRSF009320">
    <property type="entry name" value="Nuc_binding_HP_1000"/>
    <property type="match status" value="1"/>
</dbReference>
<dbReference type="EMBL" id="BDUF01000014">
    <property type="protein sequence ID" value="GAX89133.1"/>
    <property type="molecule type" value="Genomic_DNA"/>
</dbReference>
<comment type="subunit">
    <text evidence="3">Dimerizes in the presence of ATP but not ADP; ATP-binding is required for double-stranded (ds)DNA-binding. Interacts with DnaA.</text>
</comment>
<organism evidence="6 7">
    <name type="scientific">Effusibacillus lacus</name>
    <dbReference type="NCBI Taxonomy" id="1348429"/>
    <lineage>
        <taxon>Bacteria</taxon>
        <taxon>Bacillati</taxon>
        <taxon>Bacillota</taxon>
        <taxon>Bacilli</taxon>
        <taxon>Bacillales</taxon>
        <taxon>Alicyclobacillaceae</taxon>
        <taxon>Effusibacillus</taxon>
    </lineage>
</organism>
<comment type="catalytic activity">
    <reaction evidence="2">
        <text>ATP + H2O = ADP + phosphate + H(+)</text>
        <dbReference type="Rhea" id="RHEA:13065"/>
        <dbReference type="ChEBI" id="CHEBI:15377"/>
        <dbReference type="ChEBI" id="CHEBI:15378"/>
        <dbReference type="ChEBI" id="CHEBI:30616"/>
        <dbReference type="ChEBI" id="CHEBI:43474"/>
        <dbReference type="ChEBI" id="CHEBI:456216"/>
    </reaction>
</comment>
<dbReference type="CDD" id="cd02042">
    <property type="entry name" value="ParAB_family"/>
    <property type="match status" value="1"/>
</dbReference>
<dbReference type="SUPFAM" id="SSF52540">
    <property type="entry name" value="P-loop containing nucleoside triphosphate hydrolases"/>
    <property type="match status" value="1"/>
</dbReference>
<protein>
    <recommendedName>
        <fullName evidence="4">Sporulation initiation inhibitor protein Soj</fullName>
    </recommendedName>
</protein>
<comment type="caution">
    <text evidence="6">The sequence shown here is derived from an EMBL/GenBank/DDBJ whole genome shotgun (WGS) entry which is preliminary data.</text>
</comment>
<dbReference type="InterPro" id="IPR025669">
    <property type="entry name" value="AAA_dom"/>
</dbReference>
<dbReference type="RefSeq" id="WP_096180820.1">
    <property type="nucleotide sequence ID" value="NZ_BDUF01000014.1"/>
</dbReference>
<comment type="similarity">
    <text evidence="1">Belongs to the ParA family.</text>
</comment>
<keyword evidence="7" id="KW-1185">Reference proteome</keyword>
<reference evidence="7" key="1">
    <citation type="submission" date="2017-07" db="EMBL/GenBank/DDBJ databases">
        <title>Draft genome sequence of Effusibacillus lacus strain skLN1.</title>
        <authorList>
            <person name="Watanabe M."/>
            <person name="Kojima H."/>
            <person name="Fukui M."/>
        </authorList>
    </citation>
    <scope>NUCLEOTIDE SEQUENCE [LARGE SCALE GENOMIC DNA]</scope>
    <source>
        <strain evidence="7">skLN1</strain>
    </source>
</reference>
<dbReference type="Pfam" id="PF13614">
    <property type="entry name" value="AAA_31"/>
    <property type="match status" value="1"/>
</dbReference>
<dbReference type="Gene3D" id="3.40.50.300">
    <property type="entry name" value="P-loop containing nucleotide triphosphate hydrolases"/>
    <property type="match status" value="1"/>
</dbReference>
<evidence type="ECO:0000256" key="2">
    <source>
        <dbReference type="ARBA" id="ARBA00049360"/>
    </source>
</evidence>
<dbReference type="AlphaFoldDB" id="A0A292YK52"/>
<evidence type="ECO:0000259" key="5">
    <source>
        <dbReference type="Pfam" id="PF13614"/>
    </source>
</evidence>
<dbReference type="InterPro" id="IPR050678">
    <property type="entry name" value="DNA_Partitioning_ATPase"/>
</dbReference>
<dbReference type="FunFam" id="3.40.50.300:FF:000285">
    <property type="entry name" value="Sporulation initiation inhibitor Soj"/>
    <property type="match status" value="1"/>
</dbReference>
<dbReference type="InterPro" id="IPR027417">
    <property type="entry name" value="P-loop_NTPase"/>
</dbReference>
<sequence length="252" mass="27444">MARIIAVANQKGGVGKTTTAVNLGACLASLGKRVLLVDIDPQGNTTSGVGINKADVNSCIYDVLINEVDAKEAIQATQIDGLHIIPATIQLAGAEIELVPTISREVRLRKALQPMKSKYDYIIIDCPPSLGLLTVNALTASDSVLIPIQCEYYALEGLSQLLNTIRLVQKHLNTKLEIEGVLLTMLDARTNLGIQVIEDVKKYFREKVYHTIIPRNVRLSEAPSHGQPIIAYDPKSRGAEVYMDLAKEVCSL</sequence>
<name>A0A292YK52_9BACL</name>
<dbReference type="Proteomes" id="UP000217785">
    <property type="component" value="Unassembled WGS sequence"/>
</dbReference>
<evidence type="ECO:0000256" key="4">
    <source>
        <dbReference type="ARBA" id="ARBA00071824"/>
    </source>
</evidence>
<dbReference type="OrthoDB" id="9815116at2"/>
<accession>A0A292YK52</accession>
<proteinExistence type="inferred from homology"/>
<evidence type="ECO:0000256" key="1">
    <source>
        <dbReference type="ARBA" id="ARBA00006976"/>
    </source>
</evidence>
<evidence type="ECO:0000313" key="6">
    <source>
        <dbReference type="EMBL" id="GAX89133.1"/>
    </source>
</evidence>